<evidence type="ECO:0000256" key="1">
    <source>
        <dbReference type="SAM" id="Coils"/>
    </source>
</evidence>
<dbReference type="RefSeq" id="WP_013924651.1">
    <property type="nucleotide sequence ID" value="NZ_BAWW01000003.1"/>
</dbReference>
<evidence type="ECO:0000256" key="2">
    <source>
        <dbReference type="SAM" id="MobiDB-lite"/>
    </source>
</evidence>
<sequence>MSKISLGAFLNEDISKMFLTKEFLARPKMNETMKSYLGGKSVKIENPENFLALDQRFILKRKVSKVYKWVILNFKLKFSRDFKVRFTHAAVQIDQAFKSSVMSLVEEQYQKKHSQPPQQPSETTSNLSLEDQDSFNFIKKILALYRAKIKEKDLKIDEERASLQKLKAEIGILTDFQRSELESALKIKGMILEHARAYQKTPKKERFGGLYLQSVYDLGPMKKLLNQHYTFDFENVDEEILRYSLEINKHRKKMDQVRAVEILEKRIEDLLKEKKIYLELKQEQLAAKEEIEKKYGLASSREQKKVLNALKKEAERFIPEINLYNVLTKIYQSIDLEELSPDAKASQRSAQFENLKKSVQTSVLTMGGIAKPEESQQKMALVIYTLSNALCESHNNEKLNHLLVGIFETILDLSNVSGDEKETVLKFIRSVFSIDPMTQQPFMDEGYRLRCLLFLFASGITLSHYFFDIKSAEPVLQNIKMLEGGSKWQQLLLGGGKLLFNGKINQLTQTILNVPFLKTDVLLQQQAKQFIKTFIPIGEALLFSALDESKLKRKMHVALQDFATIRYKRFMDKVSFEQLFSTDEMTNACIDLFSCFKNISMV</sequence>
<dbReference type="PATRIC" id="fig|83552.4.peg.404"/>
<accession>A0A0C1C4G3</accession>
<dbReference type="AlphaFoldDB" id="A0A0C1C4G3"/>
<comment type="caution">
    <text evidence="3">The sequence shown here is derived from an EMBL/GenBank/DDBJ whole genome shotgun (WGS) entry which is preliminary data.</text>
</comment>
<feature type="region of interest" description="Disordered" evidence="2">
    <location>
        <begin position="108"/>
        <end position="127"/>
    </location>
</feature>
<keyword evidence="1" id="KW-0175">Coiled coil</keyword>
<feature type="coiled-coil region" evidence="1">
    <location>
        <begin position="253"/>
        <end position="280"/>
    </location>
</feature>
<dbReference type="EMBL" id="JSAM01000023">
    <property type="protein sequence ID" value="KIA78376.1"/>
    <property type="molecule type" value="Genomic_DNA"/>
</dbReference>
<reference evidence="3 4" key="1">
    <citation type="journal article" date="2014" name="Mol. Biol. Evol.">
        <title>Massive expansion of Ubiquitination-related gene families within the Chlamydiae.</title>
        <authorList>
            <person name="Domman D."/>
            <person name="Collingro A."/>
            <person name="Lagkouvardos I."/>
            <person name="Gehre L."/>
            <person name="Weinmaier T."/>
            <person name="Rattei T."/>
            <person name="Subtil A."/>
            <person name="Horn M."/>
        </authorList>
    </citation>
    <scope>NUCLEOTIDE SEQUENCE [LARGE SCALE GENOMIC DNA]</scope>
    <source>
        <strain evidence="3 4">OEW1</strain>
    </source>
</reference>
<name>A0A0C1C4G3_9BACT</name>
<gene>
    <name evidence="3" type="ORF">DB43_EC00040</name>
</gene>
<dbReference type="Proteomes" id="UP000031307">
    <property type="component" value="Unassembled WGS sequence"/>
</dbReference>
<protein>
    <submittedName>
        <fullName evidence="3">Uncharacterized protein</fullName>
    </submittedName>
</protein>
<proteinExistence type="predicted"/>
<evidence type="ECO:0000313" key="4">
    <source>
        <dbReference type="Proteomes" id="UP000031307"/>
    </source>
</evidence>
<organism evidence="3 4">
    <name type="scientific">Parachlamydia acanthamoebae</name>
    <dbReference type="NCBI Taxonomy" id="83552"/>
    <lineage>
        <taxon>Bacteria</taxon>
        <taxon>Pseudomonadati</taxon>
        <taxon>Chlamydiota</taxon>
        <taxon>Chlamydiia</taxon>
        <taxon>Parachlamydiales</taxon>
        <taxon>Parachlamydiaceae</taxon>
        <taxon>Parachlamydia</taxon>
    </lineage>
</organism>
<evidence type="ECO:0000313" key="3">
    <source>
        <dbReference type="EMBL" id="KIA78376.1"/>
    </source>
</evidence>